<keyword evidence="11" id="KW-0805">Transcription regulation</keyword>
<keyword evidence="14 19" id="KW-0010">Activator</keyword>
<feature type="transmembrane region" description="Helical" evidence="21">
    <location>
        <begin position="318"/>
        <end position="336"/>
    </location>
</feature>
<dbReference type="EMBL" id="MQVM01000002">
    <property type="protein sequence ID" value="ONH77280.1"/>
    <property type="molecule type" value="Genomic_DNA"/>
</dbReference>
<evidence type="ECO:0000256" key="19">
    <source>
        <dbReference type="RuleBase" id="RU261113"/>
    </source>
</evidence>
<dbReference type="Gene3D" id="3.30.160.60">
    <property type="entry name" value="Classic Zinc Finger"/>
    <property type="match status" value="1"/>
</dbReference>
<evidence type="ECO:0000256" key="13">
    <source>
        <dbReference type="ARBA" id="ARBA00023136"/>
    </source>
</evidence>
<comment type="function">
    <text evidence="19">Functions as component of the transcription regulatory histone acetylation (HAT) complex SAGA. At the promoters, SAGA is required for recruitment of the basal transcription machinery. It influences RNA polymerase II transcriptional activity through different activities such as TBP interaction and promoter selectivity, interaction with transcription activators, and chromatin modification through histone acetylation and deubiquitination. SAGA acetylates nucleosomal histone H3 to some extent (to form H3K9ac, H3K14ac, H3K18ac and H3K23ac). SAGA interacts with DNA via upstream activating sequences (UASs). Involved in transcriptional regulation of a subset of SAGA-regulated genes. Within the SAGA complex, participates in a subcomplex, that specifically deubiquitinates histones H2B.</text>
</comment>
<evidence type="ECO:0000256" key="10">
    <source>
        <dbReference type="ARBA" id="ARBA00022989"/>
    </source>
</evidence>
<evidence type="ECO:0000256" key="4">
    <source>
        <dbReference type="ARBA" id="ARBA00022507"/>
    </source>
</evidence>
<evidence type="ECO:0000256" key="7">
    <source>
        <dbReference type="ARBA" id="ARBA00022771"/>
    </source>
</evidence>
<dbReference type="PRINTS" id="PR00899">
    <property type="entry name" value="GPCRSTE3"/>
</dbReference>
<keyword evidence="12" id="KW-0297">G-protein coupled receptor</keyword>
<keyword evidence="7" id="KW-0863">Zinc-finger</keyword>
<keyword evidence="17" id="KW-0807">Transducer</keyword>
<keyword evidence="18" id="KW-0539">Nucleus</keyword>
<feature type="transmembrane region" description="Helical" evidence="21">
    <location>
        <begin position="431"/>
        <end position="455"/>
    </location>
</feature>
<dbReference type="VEuPathDB" id="FungiDB:C5L36_0B10190"/>
<dbReference type="PANTHER" id="PTHR28097">
    <property type="entry name" value="PHEROMONE A FACTOR RECEPTOR"/>
    <property type="match status" value="1"/>
</dbReference>
<dbReference type="GO" id="GO:0070461">
    <property type="term" value="C:SAGA-type complex"/>
    <property type="evidence" value="ECO:0007669"/>
    <property type="project" value="UniProtKB-ARBA"/>
</dbReference>
<dbReference type="GO" id="GO:0000750">
    <property type="term" value="P:pheromone-dependent signal transduction involved in conjugation with cellular fusion"/>
    <property type="evidence" value="ECO:0007669"/>
    <property type="project" value="TreeGrafter"/>
</dbReference>
<dbReference type="VEuPathDB" id="FungiDB:C5L36_0B10200"/>
<name>A0A1V2LTC5_PICKU</name>
<accession>A0A1V2LTC5</accession>
<dbReference type="GO" id="GO:0008270">
    <property type="term" value="F:zinc ion binding"/>
    <property type="evidence" value="ECO:0007669"/>
    <property type="project" value="UniProtKB-KW"/>
</dbReference>
<feature type="transmembrane region" description="Helical" evidence="21">
    <location>
        <begin position="387"/>
        <end position="411"/>
    </location>
</feature>
<dbReference type="GO" id="GO:0006325">
    <property type="term" value="P:chromatin organization"/>
    <property type="evidence" value="ECO:0007669"/>
    <property type="project" value="UniProtKB-KW"/>
</dbReference>
<feature type="transmembrane region" description="Helical" evidence="21">
    <location>
        <begin position="348"/>
        <end position="367"/>
    </location>
</feature>
<keyword evidence="9" id="KW-0156">Chromatin regulator</keyword>
<evidence type="ECO:0000256" key="21">
    <source>
        <dbReference type="SAM" id="Phobius"/>
    </source>
</evidence>
<dbReference type="Pfam" id="PF02076">
    <property type="entry name" value="STE3"/>
    <property type="match status" value="1"/>
</dbReference>
<organism evidence="22 23">
    <name type="scientific">Pichia kudriavzevii</name>
    <name type="common">Yeast</name>
    <name type="synonym">Issatchenkia orientalis</name>
    <dbReference type="NCBI Taxonomy" id="4909"/>
    <lineage>
        <taxon>Eukaryota</taxon>
        <taxon>Fungi</taxon>
        <taxon>Dikarya</taxon>
        <taxon>Ascomycota</taxon>
        <taxon>Saccharomycotina</taxon>
        <taxon>Pichiomycetes</taxon>
        <taxon>Pichiales</taxon>
        <taxon>Pichiaceae</taxon>
        <taxon>Pichia</taxon>
    </lineage>
</organism>
<evidence type="ECO:0000256" key="20">
    <source>
        <dbReference type="SAM" id="MobiDB-lite"/>
    </source>
</evidence>
<dbReference type="GO" id="GO:0005886">
    <property type="term" value="C:plasma membrane"/>
    <property type="evidence" value="ECO:0007669"/>
    <property type="project" value="TreeGrafter"/>
</dbReference>
<proteinExistence type="inferred from homology"/>
<feature type="region of interest" description="Disordered" evidence="20">
    <location>
        <begin position="55"/>
        <end position="86"/>
    </location>
</feature>
<dbReference type="InterPro" id="IPR013246">
    <property type="entry name" value="SAGA_su_Sgf11"/>
</dbReference>
<dbReference type="Pfam" id="PF08209">
    <property type="entry name" value="Sgf11"/>
    <property type="match status" value="1"/>
</dbReference>
<evidence type="ECO:0000256" key="18">
    <source>
        <dbReference type="ARBA" id="ARBA00023242"/>
    </source>
</evidence>
<protein>
    <recommendedName>
        <fullName evidence="19">SAGA-associated factor 11</fullName>
    </recommendedName>
</protein>
<evidence type="ECO:0000256" key="16">
    <source>
        <dbReference type="ARBA" id="ARBA00023170"/>
    </source>
</evidence>
<feature type="transmembrane region" description="Helical" evidence="21">
    <location>
        <begin position="577"/>
        <end position="595"/>
    </location>
</feature>
<keyword evidence="5 21" id="KW-0812">Transmembrane</keyword>
<dbReference type="Proteomes" id="UP000189274">
    <property type="component" value="Unassembled WGS sequence"/>
</dbReference>
<feature type="transmembrane region" description="Helical" evidence="21">
    <location>
        <begin position="281"/>
        <end position="306"/>
    </location>
</feature>
<dbReference type="AlphaFoldDB" id="A0A1V2LTC5"/>
<comment type="similarity">
    <text evidence="19">Belongs to the SGF11 family.</text>
</comment>
<evidence type="ECO:0000256" key="12">
    <source>
        <dbReference type="ARBA" id="ARBA00023040"/>
    </source>
</evidence>
<keyword evidence="15" id="KW-0804">Transcription</keyword>
<evidence type="ECO:0000256" key="15">
    <source>
        <dbReference type="ARBA" id="ARBA00023163"/>
    </source>
</evidence>
<keyword evidence="6" id="KW-0479">Metal-binding</keyword>
<dbReference type="GO" id="GO:0005634">
    <property type="term" value="C:nucleus"/>
    <property type="evidence" value="ECO:0007669"/>
    <property type="project" value="UniProtKB-SubCell"/>
</dbReference>
<sequence length="775" mass="87740">MSYATFCGNVLDDMLEQIIHNVISRSLLDEKLTRKDYGTIRAPIFHDPPSFGQTDAGNENSEINPINIDDDTTDGKEDAADENGNIDNIKHHKHTKLNKLNKVNKNYKKKDTSRYTEPDIGRFQFVINGKDIYVNALDANRKLLGDKASLLTLGTAQDLYFKCSNCDRKIAGSRFSAHIDKCLGGRSRKQQILAIAQLSKGSEEEQIVSEDHPLSGINEQSSTNNLGSGLANPFSDANRINDWELQKDVNRQRLVNRRSFYDFKLHAKTNAQFDRWLGRSFIAFTGQILIIFLIVLSATDLTILAIENKDHNMGLQAAFISLHFICFFLNIPPLVWHIKSKNIPAITLLAYVQLMMINGFVGAIIWGGKNYAYAWNGEGWCDIMIRLQLAISVGISSSITCVSLNLLVIFLTNSATTFWFSNKWVKPSVEIFCSIIFPFIVSGATYFAQTTRYIINQYSGCSPALANYGVSIVTFYLWIFLWSFLGTFVSGTTLVLFFKKRKAAKEILVCTNSGLSVKKFVRLLAYCVMVITTSIVFSVILGSNINVEKGSFYDKDKIHPKTWGYVFKLQHISSTDINKWVLITISFISFFLFGIGQEAKSMYLSFLEVTPGGRYLIKCCGWVGRHADKIIGNSLLYNRSIYFHAFCNSDVFDNDTDDDDYTLKTQKVVSDIESLKPGYNNENIGNRRQFYSSFNHGLMGISDDFRVDENAREIVQDFEHSIHTPVTPCTLEGGDSLYNEESFMIELQDAAKAVERETQSRLSTQEIDEMKYLYY</sequence>
<evidence type="ECO:0000256" key="3">
    <source>
        <dbReference type="ARBA" id="ARBA00011085"/>
    </source>
</evidence>
<dbReference type="GO" id="GO:0004932">
    <property type="term" value="F:mating-type factor pheromone receptor activity"/>
    <property type="evidence" value="ECO:0007669"/>
    <property type="project" value="InterPro"/>
</dbReference>
<evidence type="ECO:0000256" key="6">
    <source>
        <dbReference type="ARBA" id="ARBA00022723"/>
    </source>
</evidence>
<reference evidence="23" key="1">
    <citation type="journal article" date="2017" name="Genome Announc.">
        <title>Genome sequences of Cyberlindnera fabianii 65, Pichia kudriavzevii 129, and Saccharomyces cerevisiae 131 isolated from fermented masau fruits in Zimbabwe.</title>
        <authorList>
            <person name="van Rijswijck I.M.H."/>
            <person name="Derks M.F.L."/>
            <person name="Abee T."/>
            <person name="de Ridder D."/>
            <person name="Smid E.J."/>
        </authorList>
    </citation>
    <scope>NUCLEOTIDE SEQUENCE [LARGE SCALE GENOMIC DNA]</scope>
    <source>
        <strain evidence="23">129</strain>
    </source>
</reference>
<evidence type="ECO:0000256" key="2">
    <source>
        <dbReference type="ARBA" id="ARBA00004141"/>
    </source>
</evidence>
<keyword evidence="8" id="KW-0862">Zinc</keyword>
<comment type="subcellular location">
    <subcellularLocation>
        <location evidence="2">Membrane</location>
        <topology evidence="2">Multi-pass membrane protein</topology>
    </subcellularLocation>
    <subcellularLocation>
        <location evidence="1 19">Nucleus</location>
    </subcellularLocation>
</comment>
<evidence type="ECO:0000313" key="23">
    <source>
        <dbReference type="Proteomes" id="UP000189274"/>
    </source>
</evidence>
<evidence type="ECO:0000256" key="5">
    <source>
        <dbReference type="ARBA" id="ARBA00022692"/>
    </source>
</evidence>
<evidence type="ECO:0000256" key="14">
    <source>
        <dbReference type="ARBA" id="ARBA00023159"/>
    </source>
</evidence>
<dbReference type="PANTHER" id="PTHR28097:SF1">
    <property type="entry name" value="PHEROMONE A FACTOR RECEPTOR"/>
    <property type="match status" value="1"/>
</dbReference>
<keyword evidence="16 22" id="KW-0675">Receptor</keyword>
<keyword evidence="4" id="KW-0589">Pheromone response</keyword>
<comment type="caution">
    <text evidence="22">The sequence shown here is derived from an EMBL/GenBank/DDBJ whole genome shotgun (WGS) entry which is preliminary data.</text>
</comment>
<dbReference type="InterPro" id="IPR001499">
    <property type="entry name" value="GPCR_STE3"/>
</dbReference>
<feature type="transmembrane region" description="Helical" evidence="21">
    <location>
        <begin position="523"/>
        <end position="545"/>
    </location>
</feature>
<keyword evidence="10 21" id="KW-1133">Transmembrane helix</keyword>
<gene>
    <name evidence="22" type="ORF">BOH78_0516</name>
</gene>
<keyword evidence="13 21" id="KW-0472">Membrane</keyword>
<evidence type="ECO:0000256" key="17">
    <source>
        <dbReference type="ARBA" id="ARBA00023224"/>
    </source>
</evidence>
<evidence type="ECO:0000256" key="8">
    <source>
        <dbReference type="ARBA" id="ARBA00022833"/>
    </source>
</evidence>
<dbReference type="CDD" id="cd14966">
    <property type="entry name" value="7tmD_STE3"/>
    <property type="match status" value="1"/>
</dbReference>
<comment type="subunit">
    <text evidence="19">Component of the 1.8 MDa SAGA transcription coactivator-HAT complex. SAGA is built of 5 distinct domains with specialized functions. Within the SAGA complex, SUS1, SGF11, SGF73 and UBP8 form an additional subcomplex of SAGA called the DUB module (deubiquitination module). Interacts directly with SGF73, SUS1 and UBP8.</text>
</comment>
<evidence type="ECO:0000256" key="9">
    <source>
        <dbReference type="ARBA" id="ARBA00022853"/>
    </source>
</evidence>
<evidence type="ECO:0000256" key="1">
    <source>
        <dbReference type="ARBA" id="ARBA00004123"/>
    </source>
</evidence>
<evidence type="ECO:0000313" key="22">
    <source>
        <dbReference type="EMBL" id="ONH77280.1"/>
    </source>
</evidence>
<feature type="compositionally biased region" description="Polar residues" evidence="20">
    <location>
        <begin position="55"/>
        <end position="64"/>
    </location>
</feature>
<feature type="transmembrane region" description="Helical" evidence="21">
    <location>
        <begin position="475"/>
        <end position="498"/>
    </location>
</feature>
<evidence type="ECO:0000256" key="11">
    <source>
        <dbReference type="ARBA" id="ARBA00023015"/>
    </source>
</evidence>
<comment type="similarity">
    <text evidence="3">Belongs to the G-protein coupled receptor 4 family.</text>
</comment>